<evidence type="ECO:0000256" key="3">
    <source>
        <dbReference type="ARBA" id="ARBA00008536"/>
    </source>
</evidence>
<evidence type="ECO:0000256" key="23">
    <source>
        <dbReference type="SAM" id="SignalP"/>
    </source>
</evidence>
<evidence type="ECO:0000256" key="7">
    <source>
        <dbReference type="ARBA" id="ARBA00022527"/>
    </source>
</evidence>
<dbReference type="SUPFAM" id="SSF49899">
    <property type="entry name" value="Concanavalin A-like lectins/glucanases"/>
    <property type="match status" value="1"/>
</dbReference>
<keyword evidence="11" id="KW-0430">Lectin</keyword>
<evidence type="ECO:0000256" key="11">
    <source>
        <dbReference type="ARBA" id="ARBA00022734"/>
    </source>
</evidence>
<name>B9S3F4_RICCO</name>
<feature type="transmembrane region" description="Helical" evidence="22">
    <location>
        <begin position="294"/>
        <end position="314"/>
    </location>
</feature>
<evidence type="ECO:0000313" key="26">
    <source>
        <dbReference type="Proteomes" id="UP000008311"/>
    </source>
</evidence>
<dbReference type="Pfam" id="PF00139">
    <property type="entry name" value="Lectin_legB"/>
    <property type="match status" value="1"/>
</dbReference>
<evidence type="ECO:0000256" key="8">
    <source>
        <dbReference type="ARBA" id="ARBA00022679"/>
    </source>
</evidence>
<keyword evidence="6" id="KW-1003">Cell membrane</keyword>
<evidence type="ECO:0000256" key="13">
    <source>
        <dbReference type="ARBA" id="ARBA00022777"/>
    </source>
</evidence>
<dbReference type="FunFam" id="1.10.510.10:FF:000108">
    <property type="entry name" value="L-type lectin-domain containing receptor kinase S.4"/>
    <property type="match status" value="1"/>
</dbReference>
<dbReference type="EC" id="2.7.11.1" evidence="5"/>
<feature type="binding site" evidence="21">
    <location>
        <position position="376"/>
    </location>
    <ligand>
        <name>ATP</name>
        <dbReference type="ChEBI" id="CHEBI:30616"/>
    </ligand>
</feature>
<dbReference type="GO" id="GO:0042742">
    <property type="term" value="P:defense response to bacterium"/>
    <property type="evidence" value="ECO:0000318"/>
    <property type="project" value="GO_Central"/>
</dbReference>
<dbReference type="eggNOG" id="ENOG502QSJ4">
    <property type="taxonomic scope" value="Eukaryota"/>
</dbReference>
<dbReference type="PROSITE" id="PS00107">
    <property type="entry name" value="PROTEIN_KINASE_ATP"/>
    <property type="match status" value="1"/>
</dbReference>
<comment type="subcellular location">
    <subcellularLocation>
        <location evidence="1">Cell membrane</location>
        <topology evidence="1">Single-pass type I membrane protein</topology>
    </subcellularLocation>
</comment>
<dbReference type="SMART" id="SM00220">
    <property type="entry name" value="S_TKc"/>
    <property type="match status" value="1"/>
</dbReference>
<dbReference type="Gene3D" id="3.30.200.20">
    <property type="entry name" value="Phosphorylase Kinase, domain 1"/>
    <property type="match status" value="1"/>
</dbReference>
<dbReference type="CDD" id="cd14066">
    <property type="entry name" value="STKc_IRAK"/>
    <property type="match status" value="1"/>
</dbReference>
<feature type="signal peptide" evidence="23">
    <location>
        <begin position="1"/>
        <end position="24"/>
    </location>
</feature>
<feature type="chain" id="PRO_5002891496" description="non-specific serine/threonine protein kinase" evidence="23">
    <location>
        <begin position="25"/>
        <end position="670"/>
    </location>
</feature>
<dbReference type="InterPro" id="IPR050528">
    <property type="entry name" value="L-type_Lectin-RKs"/>
</dbReference>
<evidence type="ECO:0000256" key="10">
    <source>
        <dbReference type="ARBA" id="ARBA00022729"/>
    </source>
</evidence>
<sequence length="670" mass="74910">MFSVFRLLLIVLLNSVFLKHSGFAQDRNQFIYHGFNESNLNLNGIAKIHPNGLLELTNISYYQIGRAFFPFPLKFDKSSPKNAESLSFSTSFVFAIDPEIPTLGGHGLVFTISPTVEFIGALGIQYLGLFNSSTNGRDSNHVFAVELDTIWTPDFRDINDNHVGIDVNGLISNASASATYFSDNQNKSLELISRSPMQVWIDYDAVEKLLNVTLAPITSKKPEKPLLSTTIDLSIVLLDSMYVGFSSSTGSMASYHYILGWSFNRSGPAQSLDMSKLPSLPPKPKSGKKPNLRIMIPLITASIVLITIFGAVYIKRKKYEELHEDWEQEYGPQRFSYRDLYRATKGFQDKELLGSGGFGKVYKGVLPSSNTQVAVKQFSHGSQQGMKEFVAEIASMGRLRHRNLVQLLGYCRRKRELLLVYDYMPNGSLDRFLFQNDTLNLNWVQRLQILKGVASALLYLHEEWDQVVLHRDVKASNVMLDAELKGRLGDFGLAKFYDHGSLPQTTRVVGTIGYLAPEISRTGRFTTSSDVFAFGTLILEVACGRKTIEPERPPREVILVDWVLECWKKGVILDTSDPELQGKYMAEEMEFVLKLGLLCAHPAPAVRPTMRQVMQYLDGKADLPDIPLNSPRTGLVLVNQNEAEDCILSSVASYEYSSLSITASVLSTGR</sequence>
<evidence type="ECO:0000256" key="9">
    <source>
        <dbReference type="ARBA" id="ARBA00022692"/>
    </source>
</evidence>
<dbReference type="InParanoid" id="B9S3F4"/>
<dbReference type="SUPFAM" id="SSF56112">
    <property type="entry name" value="Protein kinase-like (PK-like)"/>
    <property type="match status" value="1"/>
</dbReference>
<dbReference type="GO" id="GO:0106310">
    <property type="term" value="F:protein serine kinase activity"/>
    <property type="evidence" value="ECO:0007669"/>
    <property type="project" value="RHEA"/>
</dbReference>
<dbReference type="InterPro" id="IPR013320">
    <property type="entry name" value="ConA-like_dom_sf"/>
</dbReference>
<reference evidence="26" key="1">
    <citation type="journal article" date="2010" name="Nat. Biotechnol.">
        <title>Draft genome sequence of the oilseed species Ricinus communis.</title>
        <authorList>
            <person name="Chan A.P."/>
            <person name="Crabtree J."/>
            <person name="Zhao Q."/>
            <person name="Lorenzi H."/>
            <person name="Orvis J."/>
            <person name="Puiu D."/>
            <person name="Melake-Berhan A."/>
            <person name="Jones K.M."/>
            <person name="Redman J."/>
            <person name="Chen G."/>
            <person name="Cahoon E.B."/>
            <person name="Gedil M."/>
            <person name="Stanke M."/>
            <person name="Haas B.J."/>
            <person name="Wortman J.R."/>
            <person name="Fraser-Liggett C.M."/>
            <person name="Ravel J."/>
            <person name="Rabinowicz P.D."/>
        </authorList>
    </citation>
    <scope>NUCLEOTIDE SEQUENCE [LARGE SCALE GENOMIC DNA]</scope>
    <source>
        <strain evidence="26">cv. Hale</strain>
    </source>
</reference>
<comment type="catalytic activity">
    <reaction evidence="20">
        <text>L-seryl-[protein] + ATP = O-phospho-L-seryl-[protein] + ADP + H(+)</text>
        <dbReference type="Rhea" id="RHEA:17989"/>
        <dbReference type="Rhea" id="RHEA-COMP:9863"/>
        <dbReference type="Rhea" id="RHEA-COMP:11604"/>
        <dbReference type="ChEBI" id="CHEBI:15378"/>
        <dbReference type="ChEBI" id="CHEBI:29999"/>
        <dbReference type="ChEBI" id="CHEBI:30616"/>
        <dbReference type="ChEBI" id="CHEBI:83421"/>
        <dbReference type="ChEBI" id="CHEBI:456216"/>
        <dbReference type="EC" id="2.7.11.1"/>
    </reaction>
</comment>
<gene>
    <name evidence="25" type="ORF">RCOM_0733210</name>
</gene>
<keyword evidence="26" id="KW-1185">Reference proteome</keyword>
<dbReference type="KEGG" id="rcu:8284117"/>
<dbReference type="FunFam" id="2.60.120.200:FF:000096">
    <property type="entry name" value="L-type lectin-domain containing receptor kinase V.9"/>
    <property type="match status" value="1"/>
</dbReference>
<dbReference type="GO" id="GO:0005886">
    <property type="term" value="C:plasma membrane"/>
    <property type="evidence" value="ECO:0000318"/>
    <property type="project" value="GO_Central"/>
</dbReference>
<comment type="similarity">
    <text evidence="3">In the N-terminal section; belongs to the leguminous lectin family.</text>
</comment>
<evidence type="ECO:0000256" key="1">
    <source>
        <dbReference type="ARBA" id="ARBA00004251"/>
    </source>
</evidence>
<dbReference type="GO" id="GO:0030246">
    <property type="term" value="F:carbohydrate binding"/>
    <property type="evidence" value="ECO:0007669"/>
    <property type="project" value="UniProtKB-KW"/>
</dbReference>
<protein>
    <recommendedName>
        <fullName evidence="5">non-specific serine/threonine protein kinase</fullName>
        <ecNumber evidence="5">2.7.11.1</ecNumber>
    </recommendedName>
</protein>
<evidence type="ECO:0000256" key="5">
    <source>
        <dbReference type="ARBA" id="ARBA00012513"/>
    </source>
</evidence>
<evidence type="ECO:0000256" key="4">
    <source>
        <dbReference type="ARBA" id="ARBA00010217"/>
    </source>
</evidence>
<evidence type="ECO:0000256" key="6">
    <source>
        <dbReference type="ARBA" id="ARBA00022475"/>
    </source>
</evidence>
<dbReference type="STRING" id="3988.B9S3F4"/>
<dbReference type="PROSITE" id="PS50011">
    <property type="entry name" value="PROTEIN_KINASE_DOM"/>
    <property type="match status" value="1"/>
</dbReference>
<dbReference type="GO" id="GO:0004675">
    <property type="term" value="F:transmembrane receptor protein serine/threonine kinase activity"/>
    <property type="evidence" value="ECO:0000318"/>
    <property type="project" value="GO_Central"/>
</dbReference>
<keyword evidence="7" id="KW-0723">Serine/threonine-protein kinase</keyword>
<dbReference type="Pfam" id="PF00069">
    <property type="entry name" value="Pkinase"/>
    <property type="match status" value="1"/>
</dbReference>
<keyword evidence="10 23" id="KW-0732">Signal</keyword>
<dbReference type="Gene3D" id="1.10.510.10">
    <property type="entry name" value="Transferase(Phosphotransferase) domain 1"/>
    <property type="match status" value="1"/>
</dbReference>
<feature type="domain" description="Protein kinase" evidence="24">
    <location>
        <begin position="347"/>
        <end position="617"/>
    </location>
</feature>
<dbReference type="Proteomes" id="UP000008311">
    <property type="component" value="Unassembled WGS sequence"/>
</dbReference>
<evidence type="ECO:0000259" key="24">
    <source>
        <dbReference type="PROSITE" id="PS50011"/>
    </source>
</evidence>
<dbReference type="FunFam" id="3.30.200.20:FF:000112">
    <property type="entry name" value="Lectin-domain containing receptor kinase A4.3"/>
    <property type="match status" value="1"/>
</dbReference>
<proteinExistence type="inferred from homology"/>
<evidence type="ECO:0000256" key="21">
    <source>
        <dbReference type="PROSITE-ProRule" id="PRU10141"/>
    </source>
</evidence>
<keyword evidence="18" id="KW-0325">Glycoprotein</keyword>
<comment type="catalytic activity">
    <reaction evidence="19">
        <text>L-threonyl-[protein] + ATP = O-phospho-L-threonyl-[protein] + ADP + H(+)</text>
        <dbReference type="Rhea" id="RHEA:46608"/>
        <dbReference type="Rhea" id="RHEA-COMP:11060"/>
        <dbReference type="Rhea" id="RHEA-COMP:11605"/>
        <dbReference type="ChEBI" id="CHEBI:15378"/>
        <dbReference type="ChEBI" id="CHEBI:30013"/>
        <dbReference type="ChEBI" id="CHEBI:30616"/>
        <dbReference type="ChEBI" id="CHEBI:61977"/>
        <dbReference type="ChEBI" id="CHEBI:456216"/>
        <dbReference type="EC" id="2.7.11.1"/>
    </reaction>
</comment>
<comment type="similarity">
    <text evidence="4">In the C-terminal section; belongs to the protein kinase superfamily. Ser/Thr protein kinase family.</text>
</comment>
<dbReference type="GO" id="GO:0002229">
    <property type="term" value="P:defense response to oomycetes"/>
    <property type="evidence" value="ECO:0000318"/>
    <property type="project" value="GO_Central"/>
</dbReference>
<evidence type="ECO:0000256" key="16">
    <source>
        <dbReference type="ARBA" id="ARBA00023136"/>
    </source>
</evidence>
<comment type="similarity">
    <text evidence="2">Belongs to the leguminous lectin family.</text>
</comment>
<evidence type="ECO:0000256" key="14">
    <source>
        <dbReference type="ARBA" id="ARBA00022840"/>
    </source>
</evidence>
<keyword evidence="13 25" id="KW-0418">Kinase</keyword>
<dbReference type="PROSITE" id="PS00108">
    <property type="entry name" value="PROTEIN_KINASE_ST"/>
    <property type="match status" value="1"/>
</dbReference>
<dbReference type="InterPro" id="IPR011009">
    <property type="entry name" value="Kinase-like_dom_sf"/>
</dbReference>
<evidence type="ECO:0000256" key="18">
    <source>
        <dbReference type="ARBA" id="ARBA00023180"/>
    </source>
</evidence>
<dbReference type="InterPro" id="IPR000719">
    <property type="entry name" value="Prot_kinase_dom"/>
</dbReference>
<keyword evidence="15 22" id="KW-1133">Transmembrane helix</keyword>
<evidence type="ECO:0000256" key="15">
    <source>
        <dbReference type="ARBA" id="ARBA00022989"/>
    </source>
</evidence>
<dbReference type="InterPro" id="IPR017441">
    <property type="entry name" value="Protein_kinase_ATP_BS"/>
</dbReference>
<keyword evidence="8 25" id="KW-0808">Transferase</keyword>
<evidence type="ECO:0000256" key="2">
    <source>
        <dbReference type="ARBA" id="ARBA00007606"/>
    </source>
</evidence>
<evidence type="ECO:0000256" key="20">
    <source>
        <dbReference type="ARBA" id="ARBA00048679"/>
    </source>
</evidence>
<dbReference type="AlphaFoldDB" id="B9S3F4"/>
<evidence type="ECO:0000256" key="12">
    <source>
        <dbReference type="ARBA" id="ARBA00022741"/>
    </source>
</evidence>
<dbReference type="PANTHER" id="PTHR27007">
    <property type="match status" value="1"/>
</dbReference>
<keyword evidence="16 22" id="KW-0472">Membrane</keyword>
<evidence type="ECO:0000256" key="22">
    <source>
        <dbReference type="SAM" id="Phobius"/>
    </source>
</evidence>
<dbReference type="OrthoDB" id="543442at2759"/>
<dbReference type="Gene3D" id="2.60.120.200">
    <property type="match status" value="1"/>
</dbReference>
<keyword evidence="14 21" id="KW-0067">ATP-binding</keyword>
<keyword evidence="9 22" id="KW-0812">Transmembrane</keyword>
<keyword evidence="17" id="KW-0675">Receptor</keyword>
<organism evidence="25 26">
    <name type="scientific">Ricinus communis</name>
    <name type="common">Castor bean</name>
    <dbReference type="NCBI Taxonomy" id="3988"/>
    <lineage>
        <taxon>Eukaryota</taxon>
        <taxon>Viridiplantae</taxon>
        <taxon>Streptophyta</taxon>
        <taxon>Embryophyta</taxon>
        <taxon>Tracheophyta</taxon>
        <taxon>Spermatophyta</taxon>
        <taxon>Magnoliopsida</taxon>
        <taxon>eudicotyledons</taxon>
        <taxon>Gunneridae</taxon>
        <taxon>Pentapetalae</taxon>
        <taxon>rosids</taxon>
        <taxon>fabids</taxon>
        <taxon>Malpighiales</taxon>
        <taxon>Euphorbiaceae</taxon>
        <taxon>Acalyphoideae</taxon>
        <taxon>Acalypheae</taxon>
        <taxon>Ricinus</taxon>
    </lineage>
</organism>
<keyword evidence="12 21" id="KW-0547">Nucleotide-binding</keyword>
<dbReference type="GO" id="GO:0005524">
    <property type="term" value="F:ATP binding"/>
    <property type="evidence" value="ECO:0007669"/>
    <property type="project" value="UniProtKB-UniRule"/>
</dbReference>
<evidence type="ECO:0000256" key="17">
    <source>
        <dbReference type="ARBA" id="ARBA00023170"/>
    </source>
</evidence>
<evidence type="ECO:0000256" key="19">
    <source>
        <dbReference type="ARBA" id="ARBA00047899"/>
    </source>
</evidence>
<dbReference type="CDD" id="cd06899">
    <property type="entry name" value="lectin_legume_LecRK_Arcelin_ConA"/>
    <property type="match status" value="1"/>
</dbReference>
<dbReference type="InterPro" id="IPR001220">
    <property type="entry name" value="Legume_lectin_dom"/>
</dbReference>
<evidence type="ECO:0000313" key="25">
    <source>
        <dbReference type="EMBL" id="EEF41936.1"/>
    </source>
</evidence>
<accession>B9S3F4</accession>
<dbReference type="EMBL" id="EQ973857">
    <property type="protein sequence ID" value="EEF41936.1"/>
    <property type="molecule type" value="Genomic_DNA"/>
</dbReference>
<dbReference type="InterPro" id="IPR008271">
    <property type="entry name" value="Ser/Thr_kinase_AS"/>
</dbReference>